<proteinExistence type="predicted"/>
<evidence type="ECO:0000256" key="8">
    <source>
        <dbReference type="RuleBase" id="RU363105"/>
    </source>
</evidence>
<reference evidence="10 11" key="1">
    <citation type="journal article" date="2008" name="PLoS Genet.">
        <title>The genome of Borrelia recurrentis, the agent of deadly louse-borne relapsing fever, is a degraded subset of tick-borne Borrelia duttonii.</title>
        <authorList>
            <person name="Lescot M."/>
            <person name="Audic S."/>
            <person name="Robert C."/>
            <person name="Nguyen T.T."/>
            <person name="Blanc G."/>
            <person name="Cutler S.J."/>
            <person name="Wincker P."/>
            <person name="Couloux A."/>
            <person name="Claverie J.-M."/>
            <person name="Raoult D."/>
            <person name="Drancourt M."/>
        </authorList>
    </citation>
    <scope>NUCLEOTIDE SEQUENCE [LARGE SCALE GENOMIC DNA]</scope>
    <source>
        <strain evidence="10 11">Ly</strain>
    </source>
</reference>
<keyword evidence="6 8" id="KW-0998">Cell outer membrane</keyword>
<keyword evidence="3" id="KW-0732">Signal</keyword>
<keyword evidence="5 8" id="KW-0564">Palmitate</keyword>
<dbReference type="HOGENOM" id="CLU_054711_0_2_12"/>
<keyword evidence="4 8" id="KW-0472">Membrane</keyword>
<gene>
    <name evidence="10" type="primary">vlp-c_3</name>
    <name evidence="10" type="ordered locus">BDU_7024</name>
</gene>
<dbReference type="GO" id="GO:0009279">
    <property type="term" value="C:cell outer membrane"/>
    <property type="evidence" value="ECO:0007669"/>
    <property type="project" value="UniProtKB-SubCell"/>
</dbReference>
<sequence>MQSLVNVSEEFLNVFTSFGEMVGSVLGLNVNLKKSDVGKYFKTVQETVQGTKDKLEKIVAEMKEEKNPNAAGVESEVKKLVSEALDKIIDGAKTVGEAIGTVGSDLLGNFASQGSGGVLGTEVEKLVKGIKDIVDIVLKEGKHDAGNDKKASDGSTSRTANGGTDEAGKLFGTTSNSGVGAAAGDAKKVATDASKAVGAVTGADILQAIVKSGDAAAAGAKDATVAGAIALRAIVKDGKFPGVTATAAADNLDYTAVVKGAAVSAVSKALDALTIAIRKTIDEGLKKVKEAIKINANDTPLASENSGSGGQNQ</sequence>
<feature type="region of interest" description="Disordered" evidence="9">
    <location>
        <begin position="144"/>
        <end position="171"/>
    </location>
</feature>
<feature type="compositionally biased region" description="Polar residues" evidence="9">
    <location>
        <begin position="153"/>
        <end position="162"/>
    </location>
</feature>
<evidence type="ECO:0000256" key="1">
    <source>
        <dbReference type="ARBA" id="ARBA00003932"/>
    </source>
</evidence>
<evidence type="ECO:0000256" key="3">
    <source>
        <dbReference type="ARBA" id="ARBA00022729"/>
    </source>
</evidence>
<name>B5RP00_BORDL</name>
<evidence type="ECO:0000256" key="7">
    <source>
        <dbReference type="ARBA" id="ARBA00023288"/>
    </source>
</evidence>
<evidence type="ECO:0000256" key="9">
    <source>
        <dbReference type="SAM" id="MobiDB-lite"/>
    </source>
</evidence>
<protein>
    <recommendedName>
        <fullName evidence="8">Variable large protein</fullName>
    </recommendedName>
</protein>
<evidence type="ECO:0000313" key="11">
    <source>
        <dbReference type="Proteomes" id="UP000000611"/>
    </source>
</evidence>
<evidence type="ECO:0000256" key="4">
    <source>
        <dbReference type="ARBA" id="ARBA00023136"/>
    </source>
</evidence>
<evidence type="ECO:0000256" key="6">
    <source>
        <dbReference type="ARBA" id="ARBA00023237"/>
    </source>
</evidence>
<keyword evidence="7 8" id="KW-0449">Lipoprotein</keyword>
<dbReference type="Pfam" id="PF00921">
    <property type="entry name" value="Lipoprotein_2"/>
    <property type="match status" value="1"/>
</dbReference>
<geneLocation type="plasmid" evidence="10 11">
    <name>pl35</name>
</geneLocation>
<evidence type="ECO:0000256" key="2">
    <source>
        <dbReference type="ARBA" id="ARBA00004459"/>
    </source>
</evidence>
<accession>B5RP00</accession>
<keyword evidence="10" id="KW-0614">Plasmid</keyword>
<dbReference type="SUPFAM" id="SSF74748">
    <property type="entry name" value="Variable surface antigen VlsE"/>
    <property type="match status" value="1"/>
</dbReference>
<evidence type="ECO:0000313" key="10">
    <source>
        <dbReference type="EMBL" id="ACH94086.1"/>
    </source>
</evidence>
<dbReference type="Proteomes" id="UP000000611">
    <property type="component" value="Plasmid pl35"/>
</dbReference>
<dbReference type="AlphaFoldDB" id="B5RP00"/>
<dbReference type="KEGG" id="bdu:BDU_7024"/>
<organism evidence="10 11">
    <name type="scientific">Borrelia duttonii (strain Ly)</name>
    <dbReference type="NCBI Taxonomy" id="412419"/>
    <lineage>
        <taxon>Bacteria</taxon>
        <taxon>Pseudomonadati</taxon>
        <taxon>Spirochaetota</taxon>
        <taxon>Spirochaetia</taxon>
        <taxon>Spirochaetales</taxon>
        <taxon>Borreliaceae</taxon>
        <taxon>Borrelia</taxon>
    </lineage>
</organism>
<comment type="subcellular location">
    <subcellularLocation>
        <location evidence="2 8">Cell outer membrane</location>
        <topology evidence="2 8">Lipid-anchor</topology>
    </subcellularLocation>
</comment>
<evidence type="ECO:0000256" key="5">
    <source>
        <dbReference type="ARBA" id="ARBA00023139"/>
    </source>
</evidence>
<dbReference type="EMBL" id="CP000985">
    <property type="protein sequence ID" value="ACH94086.1"/>
    <property type="molecule type" value="Genomic_DNA"/>
</dbReference>
<dbReference type="OrthoDB" id="352883at2"/>
<keyword evidence="11" id="KW-1185">Reference proteome</keyword>
<comment type="function">
    <text evidence="1 8">The Vlp and Vsp proteins are antigenically distinct proteins, only one vlp or vsp gene is transcriptionally active at any one time. Switching between these genes is a mechanism of host immune response evasion.</text>
</comment>
<dbReference type="InterPro" id="IPR000680">
    <property type="entry name" value="Borrelia_lipo"/>
</dbReference>